<reference evidence="3" key="1">
    <citation type="submission" date="2025-08" db="UniProtKB">
        <authorList>
            <consortium name="RefSeq"/>
        </authorList>
    </citation>
    <scope>IDENTIFICATION</scope>
    <source>
        <strain evidence="3">14028-0561.14</strain>
        <tissue evidence="3">Whole fly</tissue>
    </source>
</reference>
<dbReference type="AlphaFoldDB" id="A0A6P4JHM1"/>
<protein>
    <submittedName>
        <fullName evidence="3">Protein vreteno</fullName>
    </submittedName>
</protein>
<dbReference type="PANTHER" id="PTHR16442:SF1">
    <property type="entry name" value="RING FINGER PROTEIN 17"/>
    <property type="match status" value="1"/>
</dbReference>
<accession>A0A6P4JHM1</accession>
<sequence>MAFSPGELSDWNPMSEDFITDYINGEGQNTMEEAPVPVGNQSVKDALAAEAKARNAKQQKYPYLVVKKTSKLVTENMLINFFGRDLIQDQEYRPMSRVYFVYFKNLGSLEAAQSKVECYPSLLECHRGRQKPPQQEFPPVLNDNISTAAADPVPIPSIRERTDVNLSSRDIYTSAGCQKHPVFIQPPLLTKADYAAKGSLLAINDPDRRYLNVKDEFALERHGAYVVREERVDSVLISLSGRSRSIPLVEKLNTKENDKDLNQMIEKMGLRKCVTCENWTDVSCKVCSTPFCHEECFDYVRKEHKESCGTGKELQLGETVGNRRKFPEPKMPPSGSKVKITAFQQTNVCYVRSTARQDDVAYFGVLTEVLIKGKAAVRLENLPKSGQMVLFKFETEIIRAMVLYVDNNLKRIYVVCIDFGNVEVVKLEDLYQCSPYLADLPCYPIAVQLRGVPKGFMSPNASATLYQLSGMIEYKLKYSKQEYDSAKNMQIAVLIEVYKNGNLNRLLKTVISPTVPPLSDPGYKVDYLPHISLPIGKNIELVVMDNTLLNVGLIYCTLKELAYEVTKMQREMQAYGESANTCSVFAPLKDELCVAKYQGKWCRGLSMELVGDGYPSILFLDYGNIVPIHVSDIRPYPPQFIFPVLTTELDIIGFPENPTVEQVRYLEQYLIVGSTVTCSEIVRCQESNNLSVRFDELKHIFNLK</sequence>
<dbReference type="PANTHER" id="PTHR16442">
    <property type="entry name" value="RING FINGER PROTEIN 17"/>
    <property type="match status" value="1"/>
</dbReference>
<dbReference type="Proteomes" id="UP001652661">
    <property type="component" value="Chromosome 3R"/>
</dbReference>
<name>A0A6P4JHM1_DROKI</name>
<organism evidence="2 3">
    <name type="scientific">Drosophila kikkawai</name>
    <name type="common">Fruit fly</name>
    <dbReference type="NCBI Taxonomy" id="30033"/>
    <lineage>
        <taxon>Eukaryota</taxon>
        <taxon>Metazoa</taxon>
        <taxon>Ecdysozoa</taxon>
        <taxon>Arthropoda</taxon>
        <taxon>Hexapoda</taxon>
        <taxon>Insecta</taxon>
        <taxon>Pterygota</taxon>
        <taxon>Neoptera</taxon>
        <taxon>Endopterygota</taxon>
        <taxon>Diptera</taxon>
        <taxon>Brachycera</taxon>
        <taxon>Muscomorpha</taxon>
        <taxon>Ephydroidea</taxon>
        <taxon>Drosophilidae</taxon>
        <taxon>Drosophila</taxon>
        <taxon>Sophophora</taxon>
    </lineage>
</organism>
<evidence type="ECO:0000259" key="1">
    <source>
        <dbReference type="PROSITE" id="PS50304"/>
    </source>
</evidence>
<feature type="domain" description="Tudor" evidence="1">
    <location>
        <begin position="382"/>
        <end position="440"/>
    </location>
</feature>
<evidence type="ECO:0000313" key="2">
    <source>
        <dbReference type="Proteomes" id="UP001652661"/>
    </source>
</evidence>
<dbReference type="SUPFAM" id="SSF63748">
    <property type="entry name" value="Tudor/PWWP/MBT"/>
    <property type="match status" value="2"/>
</dbReference>
<dbReference type="PROSITE" id="PS50304">
    <property type="entry name" value="TUDOR"/>
    <property type="match status" value="1"/>
</dbReference>
<dbReference type="Gene3D" id="2.30.30.140">
    <property type="match status" value="2"/>
</dbReference>
<gene>
    <name evidence="3" type="primary">vret</name>
</gene>
<dbReference type="Pfam" id="PF00567">
    <property type="entry name" value="TUDOR"/>
    <property type="match status" value="2"/>
</dbReference>
<dbReference type="RefSeq" id="XP_017035091.1">
    <property type="nucleotide sequence ID" value="XM_017179602.3"/>
</dbReference>
<proteinExistence type="predicted"/>
<dbReference type="OrthoDB" id="10023235at2759"/>
<dbReference type="SMART" id="SM00333">
    <property type="entry name" value="TUDOR"/>
    <property type="match status" value="2"/>
</dbReference>
<dbReference type="InterPro" id="IPR002999">
    <property type="entry name" value="Tudor"/>
</dbReference>
<evidence type="ECO:0000313" key="3">
    <source>
        <dbReference type="RefSeq" id="XP_017035091.1"/>
    </source>
</evidence>
<keyword evidence="2" id="KW-1185">Reference proteome</keyword>